<dbReference type="GO" id="GO:0005509">
    <property type="term" value="F:calcium ion binding"/>
    <property type="evidence" value="ECO:0007669"/>
    <property type="project" value="InterPro"/>
</dbReference>
<evidence type="ECO:0000256" key="2">
    <source>
        <dbReference type="ARBA" id="ARBA00010147"/>
    </source>
</evidence>
<dbReference type="Pfam" id="PF12947">
    <property type="entry name" value="EGF_3"/>
    <property type="match status" value="1"/>
</dbReference>
<dbReference type="InterPro" id="IPR000152">
    <property type="entry name" value="EGF-type_Asp/Asn_hydroxyl_site"/>
</dbReference>
<dbReference type="PROSITE" id="PS00010">
    <property type="entry name" value="ASX_HYDROXYL"/>
    <property type="match status" value="4"/>
</dbReference>
<comment type="subunit">
    <text evidence="3">Homotrimer.</text>
</comment>
<comment type="function">
    <text evidence="1">Acts as a defensive agent. Recognizes blood group fucosylated oligosaccharides including A, B, H and Lewis B-type antigens. Does not recognize Lewis A antigen and has low affinity for monovalent haptens.</text>
</comment>
<evidence type="ECO:0000256" key="6">
    <source>
        <dbReference type="ARBA" id="ARBA00022729"/>
    </source>
</evidence>
<feature type="domain" description="EGF-like" evidence="12">
    <location>
        <begin position="799"/>
        <end position="841"/>
    </location>
</feature>
<dbReference type="Gene3D" id="2.60.120.260">
    <property type="entry name" value="Galactose-binding domain-like"/>
    <property type="match status" value="4"/>
</dbReference>
<dbReference type="InterPro" id="IPR008979">
    <property type="entry name" value="Galactose-bd-like_sf"/>
</dbReference>
<dbReference type="PANTHER" id="PTHR45713:SF6">
    <property type="entry name" value="F5_8 TYPE C DOMAIN-CONTAINING PROTEIN"/>
    <property type="match status" value="1"/>
</dbReference>
<dbReference type="SMART" id="SM00179">
    <property type="entry name" value="EGF_CA"/>
    <property type="match status" value="4"/>
</dbReference>
<dbReference type="Proteomes" id="UP001159428">
    <property type="component" value="Unassembled WGS sequence"/>
</dbReference>
<dbReference type="EMBL" id="CALNXJ010000003">
    <property type="protein sequence ID" value="CAH3035978.1"/>
    <property type="molecule type" value="Genomic_DNA"/>
</dbReference>
<evidence type="ECO:0000256" key="9">
    <source>
        <dbReference type="ARBA" id="ARBA00022837"/>
    </source>
</evidence>
<keyword evidence="8" id="KW-0677">Repeat</keyword>
<dbReference type="GO" id="GO:0042806">
    <property type="term" value="F:fucose binding"/>
    <property type="evidence" value="ECO:0007669"/>
    <property type="project" value="UniProtKB-ARBA"/>
</dbReference>
<dbReference type="InterPro" id="IPR018097">
    <property type="entry name" value="EGF_Ca-bd_CS"/>
</dbReference>
<keyword evidence="7" id="KW-0430">Lectin</keyword>
<proteinExistence type="inferred from homology"/>
<comment type="caution">
    <text evidence="13">The sequence shown here is derived from an EMBL/GenBank/DDBJ whole genome shotgun (WGS) entry which is preliminary data.</text>
</comment>
<feature type="non-terminal residue" evidence="13">
    <location>
        <position position="1"/>
    </location>
</feature>
<sequence>LSVYYPNLAINQATEQSSTASDGDSNHGVDAGLGIKFEWKKCVKTQVEDNPWWKVDLGGIYQIEAATITNIYESCCNDKLQQVDLTVAFHEDDPIDAQQVCHQNLTYLSRGRVTVRCNQQPFGRYFFVSIPKTQWEMSFCEVEVYPNSGGAAMSFSHAVLRHRGGINLSEGKPTNQSSTSGDAVSSRAVDGNLNPLFSSGQSCSSTTSQANAWWRLDLEEVVYVAHIFIQFRSRCCDSQATHFLIYAGEFCWMNCLFTLSLCWHVHCGRTITARYLYIRLWETNNLTLCEVYVYDDSNGLPEYTVAVDGDLQTCLDTPLTLDTFLRIDLVFVRPIALVHLVSRLDMTDVAVIVGETLSGDTCNSSDGNVIANVIKEYVCNSLHRISGRYVFITIPSKTASLNLCEVQIYAVYEFDLTKTGSATQSSTAVIEMTADQGVDNDRLTCIVTKEQTDPWWKIDLGSNYDVEEVVIYPPSESFIPYSSQLYHVHVDQQLCGSASAANKKFVSVICSPKLQGNVIVIKNVGANKRVALCEVEVYSEVRVAYEHLCRSPYLCNSDYRCGSVNGFTTCECKEEGTFVQVCVTGEQAIVINSVVEISSFNNFLFSLESLCFPRPRLEKHQDSRENKTNCFPRDHTLSVKCSEILDPDFLLIISLSFLDFDECKTAPCPSDHICNNTVGSYRCECPLGFVEDPSSQNPVNIICNDVDECQFPSTCRSDLVCNNTVGSYRCECSLGYVEDPSSQNPVNVTCVDFDECQSGSACRSDLVCNNTFGSYRCECALGFVEDPSSQNPVNTVCNDVDECVNSVESLGCSSLSNCVNFEGSFFCTCKEGYLGDGKTCQGRREVFEMVCRNRGGLESMCDKSGDYKCKCDNGYVYDSQTQTCRQIV</sequence>
<dbReference type="FunFam" id="2.10.25.10:FF:000038">
    <property type="entry name" value="Fibrillin 2"/>
    <property type="match status" value="3"/>
</dbReference>
<dbReference type="InterPro" id="IPR000742">
    <property type="entry name" value="EGF"/>
</dbReference>
<dbReference type="PANTHER" id="PTHR45713">
    <property type="entry name" value="FTP DOMAIN-CONTAINING PROTEIN"/>
    <property type="match status" value="1"/>
</dbReference>
<dbReference type="InterPro" id="IPR051941">
    <property type="entry name" value="BG_Antigen-Binding_Lectin"/>
</dbReference>
<evidence type="ECO:0000256" key="1">
    <source>
        <dbReference type="ARBA" id="ARBA00002219"/>
    </source>
</evidence>
<reference evidence="13 14" key="1">
    <citation type="submission" date="2022-05" db="EMBL/GenBank/DDBJ databases">
        <authorList>
            <consortium name="Genoscope - CEA"/>
            <person name="William W."/>
        </authorList>
    </citation>
    <scope>NUCLEOTIDE SEQUENCE [LARGE SCALE GENOMIC DNA]</scope>
</reference>
<evidence type="ECO:0000256" key="8">
    <source>
        <dbReference type="ARBA" id="ARBA00022737"/>
    </source>
</evidence>
<keyword evidence="6" id="KW-0732">Signal</keyword>
<keyword evidence="5" id="KW-0479">Metal-binding</keyword>
<gene>
    <name evidence="13" type="ORF">PMEA_00016584</name>
</gene>
<keyword evidence="10" id="KW-1015">Disulfide bond</keyword>
<keyword evidence="9" id="KW-0106">Calcium</keyword>
<comment type="caution">
    <text evidence="11">Lacks conserved residue(s) required for the propagation of feature annotation.</text>
</comment>
<evidence type="ECO:0000256" key="3">
    <source>
        <dbReference type="ARBA" id="ARBA00011233"/>
    </source>
</evidence>
<evidence type="ECO:0000256" key="11">
    <source>
        <dbReference type="PROSITE-ProRule" id="PRU00076"/>
    </source>
</evidence>
<dbReference type="InterPro" id="IPR009030">
    <property type="entry name" value="Growth_fac_rcpt_cys_sf"/>
</dbReference>
<feature type="domain" description="EGF-like" evidence="12">
    <location>
        <begin position="705"/>
        <end position="742"/>
    </location>
</feature>
<keyword evidence="14" id="KW-1185">Reference proteome</keyword>
<dbReference type="Pfam" id="PF07645">
    <property type="entry name" value="EGF_CA"/>
    <property type="match status" value="3"/>
</dbReference>
<dbReference type="SUPFAM" id="SSF57184">
    <property type="entry name" value="Growth factor receptor domain"/>
    <property type="match status" value="1"/>
</dbReference>
<keyword evidence="4 11" id="KW-0245">EGF-like domain</keyword>
<feature type="domain" description="EGF-like" evidence="12">
    <location>
        <begin position="659"/>
        <end position="695"/>
    </location>
</feature>
<evidence type="ECO:0000313" key="13">
    <source>
        <dbReference type="EMBL" id="CAH3035978.1"/>
    </source>
</evidence>
<dbReference type="PROSITE" id="PS50026">
    <property type="entry name" value="EGF_3"/>
    <property type="match status" value="4"/>
</dbReference>
<dbReference type="SUPFAM" id="SSF57196">
    <property type="entry name" value="EGF/Laminin"/>
    <property type="match status" value="3"/>
</dbReference>
<dbReference type="InterPro" id="IPR024731">
    <property type="entry name" value="NELL2-like_EGF"/>
</dbReference>
<evidence type="ECO:0000256" key="5">
    <source>
        <dbReference type="ARBA" id="ARBA00022723"/>
    </source>
</evidence>
<dbReference type="SMART" id="SM00181">
    <property type="entry name" value="EGF"/>
    <property type="match status" value="5"/>
</dbReference>
<dbReference type="PROSITE" id="PS01187">
    <property type="entry name" value="EGF_CA"/>
    <property type="match status" value="2"/>
</dbReference>
<dbReference type="SUPFAM" id="SSF49785">
    <property type="entry name" value="Galactose-binding domain-like"/>
    <property type="match status" value="4"/>
</dbReference>
<dbReference type="InterPro" id="IPR049883">
    <property type="entry name" value="NOTCH1_EGF-like"/>
</dbReference>
<dbReference type="FunFam" id="2.10.25.10:FF:000139">
    <property type="entry name" value="Fibulin-1"/>
    <property type="match status" value="1"/>
</dbReference>
<protein>
    <recommendedName>
        <fullName evidence="12">EGF-like domain-containing protein</fullName>
    </recommendedName>
</protein>
<evidence type="ECO:0000313" key="14">
    <source>
        <dbReference type="Proteomes" id="UP001159428"/>
    </source>
</evidence>
<name>A0AAU9VTH3_9CNID</name>
<dbReference type="Pfam" id="PF22633">
    <property type="entry name" value="F5_F8_type_C_2"/>
    <property type="match status" value="3"/>
</dbReference>
<organism evidence="13 14">
    <name type="scientific">Pocillopora meandrina</name>
    <dbReference type="NCBI Taxonomy" id="46732"/>
    <lineage>
        <taxon>Eukaryota</taxon>
        <taxon>Metazoa</taxon>
        <taxon>Cnidaria</taxon>
        <taxon>Anthozoa</taxon>
        <taxon>Hexacorallia</taxon>
        <taxon>Scleractinia</taxon>
        <taxon>Astrocoeniina</taxon>
        <taxon>Pocilloporidae</taxon>
        <taxon>Pocillopora</taxon>
    </lineage>
</organism>
<dbReference type="SMART" id="SM00607">
    <property type="entry name" value="FTP"/>
    <property type="match status" value="2"/>
</dbReference>
<dbReference type="PROSITE" id="PS01186">
    <property type="entry name" value="EGF_2"/>
    <property type="match status" value="1"/>
</dbReference>
<comment type="similarity">
    <text evidence="2">Belongs to the fucolectin family.</text>
</comment>
<evidence type="ECO:0000256" key="10">
    <source>
        <dbReference type="ARBA" id="ARBA00023157"/>
    </source>
</evidence>
<dbReference type="Gene3D" id="2.10.25.10">
    <property type="entry name" value="Laminin"/>
    <property type="match status" value="4"/>
</dbReference>
<dbReference type="GO" id="GO:0010185">
    <property type="term" value="P:regulation of cellular defense response"/>
    <property type="evidence" value="ECO:0007669"/>
    <property type="project" value="UniProtKB-ARBA"/>
</dbReference>
<feature type="domain" description="EGF-like" evidence="12">
    <location>
        <begin position="752"/>
        <end position="789"/>
    </location>
</feature>
<evidence type="ECO:0000256" key="4">
    <source>
        <dbReference type="ARBA" id="ARBA00022536"/>
    </source>
</evidence>
<dbReference type="InterPro" id="IPR006585">
    <property type="entry name" value="FTP1"/>
</dbReference>
<dbReference type="CDD" id="cd00054">
    <property type="entry name" value="EGF_CA"/>
    <property type="match status" value="4"/>
</dbReference>
<dbReference type="GO" id="GO:0001868">
    <property type="term" value="P:regulation of complement activation, lectin pathway"/>
    <property type="evidence" value="ECO:0007669"/>
    <property type="project" value="UniProtKB-ARBA"/>
</dbReference>
<accession>A0AAU9VTH3</accession>
<dbReference type="AlphaFoldDB" id="A0AAU9VTH3"/>
<dbReference type="InterPro" id="IPR001881">
    <property type="entry name" value="EGF-like_Ca-bd_dom"/>
</dbReference>
<evidence type="ECO:0000259" key="12">
    <source>
        <dbReference type="PROSITE" id="PS50026"/>
    </source>
</evidence>
<evidence type="ECO:0000256" key="7">
    <source>
        <dbReference type="ARBA" id="ARBA00022734"/>
    </source>
</evidence>